<dbReference type="Proteomes" id="UP001141629">
    <property type="component" value="Unassembled WGS sequence"/>
</dbReference>
<dbReference type="PANTHER" id="PTHR30346:SF0">
    <property type="entry name" value="HCA OPERON TRANSCRIPTIONAL ACTIVATOR HCAR"/>
    <property type="match status" value="1"/>
</dbReference>
<dbReference type="InterPro" id="IPR000847">
    <property type="entry name" value="LysR_HTH_N"/>
</dbReference>
<evidence type="ECO:0000256" key="6">
    <source>
        <dbReference type="ARBA" id="ARBA00040885"/>
    </source>
</evidence>
<evidence type="ECO:0000313" key="10">
    <source>
        <dbReference type="Proteomes" id="UP001141629"/>
    </source>
</evidence>
<dbReference type="Pfam" id="PF00126">
    <property type="entry name" value="HTH_1"/>
    <property type="match status" value="1"/>
</dbReference>
<dbReference type="PRINTS" id="PR00039">
    <property type="entry name" value="HTHLYSR"/>
</dbReference>
<comment type="similarity">
    <text evidence="1">Belongs to the LysR transcriptional regulatory family.</text>
</comment>
<evidence type="ECO:0000256" key="3">
    <source>
        <dbReference type="ARBA" id="ARBA00023125"/>
    </source>
</evidence>
<evidence type="ECO:0000256" key="1">
    <source>
        <dbReference type="ARBA" id="ARBA00009437"/>
    </source>
</evidence>
<proteinExistence type="inferred from homology"/>
<evidence type="ECO:0000313" key="9">
    <source>
        <dbReference type="EMBL" id="MCV7423006.1"/>
    </source>
</evidence>
<dbReference type="GO" id="GO:0003700">
    <property type="term" value="F:DNA-binding transcription factor activity"/>
    <property type="evidence" value="ECO:0007669"/>
    <property type="project" value="InterPro"/>
</dbReference>
<comment type="caution">
    <text evidence="9">The sequence shown here is derived from an EMBL/GenBank/DDBJ whole genome shotgun (WGS) entry which is preliminary data.</text>
</comment>
<dbReference type="PANTHER" id="PTHR30346">
    <property type="entry name" value="TRANSCRIPTIONAL DUAL REGULATOR HCAR-RELATED"/>
    <property type="match status" value="1"/>
</dbReference>
<keyword evidence="3" id="KW-0238">DNA-binding</keyword>
<keyword evidence="2" id="KW-0805">Transcription regulation</keyword>
<sequence>MRARLVFVSAPVDLELRVVRYFVAVAEHGHFGRAAAALHITQPSLSRQIRGLERQLGTTLLLRTPRGSQLTDAGRAFLTHAEPMLAAAVRAAAHARAAAVPRRLTVGYTTNLVVGAAVRELRRRLPDVDVTVRHLPWNGAQPALTDRTVDVAVTRLPIPLDGVEVTPLYREPRALLVARGHRMAAREAVELADIEGEVMPRVSDPMWDSWWRTGPRPDGWDAPDGPVLDDAAEMFDFIVETGAVLIVPADSRIPDLNPELTTVPLLGVEPGEVALARRAGEPNVLVDEFASCAAEFVTPGTPSPRRR</sequence>
<dbReference type="InterPro" id="IPR036388">
    <property type="entry name" value="WH-like_DNA-bd_sf"/>
</dbReference>
<protein>
    <recommendedName>
        <fullName evidence="6">Probable hydrogen peroxide-inducible genes activator</fullName>
    </recommendedName>
</protein>
<dbReference type="FunFam" id="1.10.10.10:FF:000001">
    <property type="entry name" value="LysR family transcriptional regulator"/>
    <property type="match status" value="1"/>
</dbReference>
<evidence type="ECO:0000256" key="2">
    <source>
        <dbReference type="ARBA" id="ARBA00023015"/>
    </source>
</evidence>
<feature type="domain" description="HTH lysR-type" evidence="8">
    <location>
        <begin position="14"/>
        <end position="71"/>
    </location>
</feature>
<dbReference type="GO" id="GO:0003677">
    <property type="term" value="F:DNA binding"/>
    <property type="evidence" value="ECO:0007669"/>
    <property type="project" value="UniProtKB-KW"/>
</dbReference>
<evidence type="ECO:0000259" key="8">
    <source>
        <dbReference type="PROSITE" id="PS50931"/>
    </source>
</evidence>
<keyword evidence="10" id="KW-1185">Reference proteome</keyword>
<dbReference type="SUPFAM" id="SSF46785">
    <property type="entry name" value="Winged helix' DNA-binding domain"/>
    <property type="match status" value="1"/>
</dbReference>
<keyword evidence="4" id="KW-0010">Activator</keyword>
<dbReference type="SUPFAM" id="SSF53850">
    <property type="entry name" value="Periplasmic binding protein-like II"/>
    <property type="match status" value="1"/>
</dbReference>
<reference evidence="9" key="1">
    <citation type="submission" date="2020-07" db="EMBL/GenBank/DDBJ databases">
        <authorList>
            <person name="Pettersson B.M.F."/>
            <person name="Behra P.R.K."/>
            <person name="Ramesh M."/>
            <person name="Das S."/>
            <person name="Dasgupta S."/>
            <person name="Kirsebom L.A."/>
        </authorList>
    </citation>
    <scope>NUCLEOTIDE SEQUENCE</scope>
    <source>
        <strain evidence="9">DSM 44838</strain>
    </source>
</reference>
<comment type="function">
    <text evidence="7">Required for the induction the katG gene for catalase. Involved in the response to hydrogen peroxide.</text>
</comment>
<dbReference type="Gene3D" id="3.40.190.10">
    <property type="entry name" value="Periplasmic binding protein-like II"/>
    <property type="match status" value="2"/>
</dbReference>
<dbReference type="AlphaFoldDB" id="A0A9X3C3H8"/>
<accession>A0A9X3C3H8</accession>
<dbReference type="Gene3D" id="1.10.10.10">
    <property type="entry name" value="Winged helix-like DNA-binding domain superfamily/Winged helix DNA-binding domain"/>
    <property type="match status" value="1"/>
</dbReference>
<reference evidence="9" key="2">
    <citation type="journal article" date="2022" name="BMC Genomics">
        <title>Comparative genome analysis of mycobacteria focusing on tRNA and non-coding RNA.</title>
        <authorList>
            <person name="Behra P.R.K."/>
            <person name="Pettersson B.M.F."/>
            <person name="Ramesh M."/>
            <person name="Das S."/>
            <person name="Dasgupta S."/>
            <person name="Kirsebom L.A."/>
        </authorList>
    </citation>
    <scope>NUCLEOTIDE SEQUENCE</scope>
    <source>
        <strain evidence="9">DSM 44838</strain>
    </source>
</reference>
<gene>
    <name evidence="9" type="ORF">H7K45_20855</name>
</gene>
<evidence type="ECO:0000256" key="7">
    <source>
        <dbReference type="ARBA" id="ARBA00056658"/>
    </source>
</evidence>
<keyword evidence="5" id="KW-0804">Transcription</keyword>
<name>A0A9X3C3H8_9MYCO</name>
<evidence type="ECO:0000256" key="5">
    <source>
        <dbReference type="ARBA" id="ARBA00023163"/>
    </source>
</evidence>
<organism evidence="9 10">
    <name type="scientific">Mycobacterium yunnanensis</name>
    <dbReference type="NCBI Taxonomy" id="368477"/>
    <lineage>
        <taxon>Bacteria</taxon>
        <taxon>Bacillati</taxon>
        <taxon>Actinomycetota</taxon>
        <taxon>Actinomycetes</taxon>
        <taxon>Mycobacteriales</taxon>
        <taxon>Mycobacteriaceae</taxon>
        <taxon>Mycobacterium</taxon>
    </lineage>
</organism>
<dbReference type="Pfam" id="PF03466">
    <property type="entry name" value="LysR_substrate"/>
    <property type="match status" value="1"/>
</dbReference>
<evidence type="ECO:0000256" key="4">
    <source>
        <dbReference type="ARBA" id="ARBA00023159"/>
    </source>
</evidence>
<dbReference type="GO" id="GO:0032993">
    <property type="term" value="C:protein-DNA complex"/>
    <property type="evidence" value="ECO:0007669"/>
    <property type="project" value="TreeGrafter"/>
</dbReference>
<dbReference type="InterPro" id="IPR005119">
    <property type="entry name" value="LysR_subst-bd"/>
</dbReference>
<dbReference type="PROSITE" id="PS50931">
    <property type="entry name" value="HTH_LYSR"/>
    <property type="match status" value="1"/>
</dbReference>
<dbReference type="EMBL" id="JACKVK010000011">
    <property type="protein sequence ID" value="MCV7423006.1"/>
    <property type="molecule type" value="Genomic_DNA"/>
</dbReference>
<dbReference type="InterPro" id="IPR036390">
    <property type="entry name" value="WH_DNA-bd_sf"/>
</dbReference>